<comment type="similarity">
    <text evidence="1">Belongs to the cytidine and deoxycytidylate deaminase family.</text>
</comment>
<keyword evidence="3" id="KW-1185">Reference proteome</keyword>
<dbReference type="GO" id="GO:0004126">
    <property type="term" value="F:cytidine deaminase activity"/>
    <property type="evidence" value="ECO:0007669"/>
    <property type="project" value="TreeGrafter"/>
</dbReference>
<dbReference type="Gene3D" id="3.40.140.10">
    <property type="entry name" value="Cytidine Deaminase, domain 2"/>
    <property type="match status" value="1"/>
</dbReference>
<dbReference type="PANTHER" id="PTHR11644:SF2">
    <property type="entry name" value="CYTIDINE DEAMINASE"/>
    <property type="match status" value="1"/>
</dbReference>
<proteinExistence type="inferred from homology"/>
<protein>
    <submittedName>
        <fullName evidence="2">Cytidine deaminase</fullName>
    </submittedName>
</protein>
<dbReference type="GO" id="GO:0005829">
    <property type="term" value="C:cytosol"/>
    <property type="evidence" value="ECO:0007669"/>
    <property type="project" value="TreeGrafter"/>
</dbReference>
<sequence length="141" mass="14984">MNPSHRALIAAARPLVRPIILGRSDHDAATVASAIRSVTGQIYTGVCIHLSCGLGFCAEHAAAAEMIKAGETQIESIVAVTDEGVLTPCGRCREFLAQIDPRNADALVLLDESRAVRLVELLPHHWLQSSPTADEALGPID</sequence>
<dbReference type="GO" id="GO:0008270">
    <property type="term" value="F:zinc ion binding"/>
    <property type="evidence" value="ECO:0007669"/>
    <property type="project" value="TreeGrafter"/>
</dbReference>
<evidence type="ECO:0000313" key="2">
    <source>
        <dbReference type="EMBL" id="MBB5353259.1"/>
    </source>
</evidence>
<dbReference type="AlphaFoldDB" id="A0A840VHG9"/>
<dbReference type="CDD" id="cd01283">
    <property type="entry name" value="cytidine_deaminase"/>
    <property type="match status" value="1"/>
</dbReference>
<dbReference type="InterPro" id="IPR016193">
    <property type="entry name" value="Cytidine_deaminase-like"/>
</dbReference>
<dbReference type="SUPFAM" id="SSF53927">
    <property type="entry name" value="Cytidine deaminase-like"/>
    <property type="match status" value="1"/>
</dbReference>
<dbReference type="RefSeq" id="WP_184020955.1">
    <property type="nucleotide sequence ID" value="NZ_JACHFD010000023.1"/>
</dbReference>
<organism evidence="2 3">
    <name type="scientific">Haloferula luteola</name>
    <dbReference type="NCBI Taxonomy" id="595692"/>
    <lineage>
        <taxon>Bacteria</taxon>
        <taxon>Pseudomonadati</taxon>
        <taxon>Verrucomicrobiota</taxon>
        <taxon>Verrucomicrobiia</taxon>
        <taxon>Verrucomicrobiales</taxon>
        <taxon>Verrucomicrobiaceae</taxon>
        <taxon>Haloferula</taxon>
    </lineage>
</organism>
<dbReference type="InterPro" id="IPR050202">
    <property type="entry name" value="Cyt/Deoxycyt_deaminase"/>
</dbReference>
<dbReference type="EMBL" id="JACHFD010000023">
    <property type="protein sequence ID" value="MBB5353259.1"/>
    <property type="molecule type" value="Genomic_DNA"/>
</dbReference>
<comment type="caution">
    <text evidence="2">The sequence shown here is derived from an EMBL/GenBank/DDBJ whole genome shotgun (WGS) entry which is preliminary data.</text>
</comment>
<reference evidence="2 3" key="1">
    <citation type="submission" date="2020-08" db="EMBL/GenBank/DDBJ databases">
        <title>Genomic Encyclopedia of Type Strains, Phase IV (KMG-IV): sequencing the most valuable type-strain genomes for metagenomic binning, comparative biology and taxonomic classification.</title>
        <authorList>
            <person name="Goeker M."/>
        </authorList>
    </citation>
    <scope>NUCLEOTIDE SEQUENCE [LARGE SCALE GENOMIC DNA]</scope>
    <source>
        <strain evidence="2 3">YC6886</strain>
    </source>
</reference>
<dbReference type="Proteomes" id="UP000557717">
    <property type="component" value="Unassembled WGS sequence"/>
</dbReference>
<dbReference type="PANTHER" id="PTHR11644">
    <property type="entry name" value="CYTIDINE DEAMINASE"/>
    <property type="match status" value="1"/>
</dbReference>
<name>A0A840VHG9_9BACT</name>
<evidence type="ECO:0000313" key="3">
    <source>
        <dbReference type="Proteomes" id="UP000557717"/>
    </source>
</evidence>
<evidence type="ECO:0000256" key="1">
    <source>
        <dbReference type="ARBA" id="ARBA00006576"/>
    </source>
</evidence>
<accession>A0A840VHG9</accession>
<gene>
    <name evidence="2" type="ORF">HNR46_003514</name>
</gene>